<dbReference type="EMBL" id="KT148595">
    <property type="protein sequence ID" value="AKT72951.1"/>
    <property type="molecule type" value="Genomic_DNA"/>
</dbReference>
<protein>
    <submittedName>
        <fullName evidence="1">Uncharacterized protein</fullName>
    </submittedName>
</protein>
<keyword evidence="1" id="KW-0614">Plasmid</keyword>
<organism evidence="1">
    <name type="scientific">Klebsiella pneumoniae subsp. pneumoniae</name>
    <dbReference type="NCBI Taxonomy" id="72407"/>
    <lineage>
        <taxon>Bacteria</taxon>
        <taxon>Pseudomonadati</taxon>
        <taxon>Pseudomonadota</taxon>
        <taxon>Gammaproteobacteria</taxon>
        <taxon>Enterobacterales</taxon>
        <taxon>Enterobacteriaceae</taxon>
        <taxon>Klebsiella/Raoultella group</taxon>
        <taxon>Klebsiella</taxon>
        <taxon>Klebsiella pneumoniae complex</taxon>
    </lineage>
</organism>
<evidence type="ECO:0000313" key="1">
    <source>
        <dbReference type="EMBL" id="AKT72951.1"/>
    </source>
</evidence>
<proteinExistence type="predicted"/>
<accession>A0A0R8C7Q2</accession>
<reference evidence="1" key="1">
    <citation type="journal article" date="2015" name="J. Antimicrob. Chemother.">
        <title>Lateral dissemination and inter-patient transmission of blaKPC-3: role of a conjugative plasmid in spreading carbapenem resistance.</title>
        <authorList>
            <person name="Tijet N."/>
            <person name="Muller M.P."/>
            <person name="Matukas L.M."/>
            <person name="Khan A."/>
            <person name="Patel S.N."/>
            <person name="Melano R.G."/>
        </authorList>
    </citation>
    <scope>NUCLEOTIDE SEQUENCE</scope>
    <source>
        <strain evidence="1">GN1006</strain>
        <plasmid evidence="1">pKPC-SMH</plasmid>
    </source>
</reference>
<dbReference type="AlphaFoldDB" id="A0A0R8C7Q2"/>
<geneLocation type="plasmid" evidence="1">
    <name>pKPC-SMH</name>
</geneLocation>
<sequence length="96" mass="11267">MPALLVQEEMLMVATDEVWFRYLDYSGQTKAVRVASVRFWPDIQETIFPPLQVPEGKRRVVRCRCGINDWNEDGRWLGEYCCASCGQYIQVFEKKD</sequence>
<name>A0A0R8C7Q2_KLEPN</name>